<feature type="domain" description="UvrD-like helicase ATP-binding" evidence="17">
    <location>
        <begin position="1"/>
        <end position="465"/>
    </location>
</feature>
<accession>A0A4R3HWP4</accession>
<proteinExistence type="inferred from homology"/>
<dbReference type="NCBIfam" id="TIGR00609">
    <property type="entry name" value="recB"/>
    <property type="match status" value="1"/>
</dbReference>
<dbReference type="InterPro" id="IPR000212">
    <property type="entry name" value="DNA_helicase_UvrD/REP"/>
</dbReference>
<evidence type="ECO:0000256" key="1">
    <source>
        <dbReference type="ARBA" id="ARBA00022722"/>
    </source>
</evidence>
<dbReference type="EMBL" id="SLZQ01000004">
    <property type="protein sequence ID" value="TCS37558.1"/>
    <property type="molecule type" value="Genomic_DNA"/>
</dbReference>
<dbReference type="Gene3D" id="1.10.486.10">
    <property type="entry name" value="PCRA, domain 4"/>
    <property type="match status" value="1"/>
</dbReference>
<evidence type="ECO:0000256" key="11">
    <source>
        <dbReference type="ARBA" id="ARBA00023204"/>
    </source>
</evidence>
<comment type="similarity">
    <text evidence="15">Belongs to the helicase family. UvrD subfamily.</text>
</comment>
<comment type="domain">
    <text evidence="15">The N-terminal DNA-binding domain is a ssDNA-dependent ATPase and has ATP-dependent 3'-5' helicase function. This domain interacts with RecC.</text>
</comment>
<comment type="catalytic activity">
    <reaction evidence="15">
        <text>Exonucleolytic cleavage (in the presence of ATP) in either 5'- to 3'- or 3'- to 5'-direction to yield 5'-phosphooligonucleotides.</text>
        <dbReference type="EC" id="3.1.11.5"/>
    </reaction>
</comment>
<comment type="subunit">
    <text evidence="15">Heterotrimer of RecB, RecC and RecD. All subunits contribute to DNA-binding. Interacts with RecA.</text>
</comment>
<evidence type="ECO:0000256" key="8">
    <source>
        <dbReference type="ARBA" id="ARBA00022840"/>
    </source>
</evidence>
<dbReference type="GO" id="GO:0000287">
    <property type="term" value="F:magnesium ion binding"/>
    <property type="evidence" value="ECO:0007669"/>
    <property type="project" value="UniProtKB-UniRule"/>
</dbReference>
<dbReference type="PANTHER" id="PTHR11070">
    <property type="entry name" value="UVRD / RECB / PCRA DNA HELICASE FAMILY MEMBER"/>
    <property type="match status" value="1"/>
</dbReference>
<evidence type="ECO:0000256" key="14">
    <source>
        <dbReference type="ARBA" id="ARBA00048988"/>
    </source>
</evidence>
<feature type="region of interest" description="DNA-binding and helicase activity, interacts with RecC" evidence="15">
    <location>
        <begin position="1"/>
        <end position="914"/>
    </location>
</feature>
<dbReference type="Gene3D" id="3.90.320.10">
    <property type="match status" value="1"/>
</dbReference>
<keyword evidence="9 15" id="KW-0460">Magnesium</keyword>
<dbReference type="CDD" id="cd22352">
    <property type="entry name" value="RecB_C-like"/>
    <property type="match status" value="1"/>
</dbReference>
<keyword evidence="10 15" id="KW-0238">DNA-binding</keyword>
<dbReference type="Gene3D" id="3.40.50.300">
    <property type="entry name" value="P-loop containing nucleotide triphosphate hydrolases"/>
    <property type="match status" value="2"/>
</dbReference>
<comment type="catalytic activity">
    <reaction evidence="13 15">
        <text>Couples ATP hydrolysis with the unwinding of duplex DNA by translocating in the 3'-5' direction.</text>
        <dbReference type="EC" id="5.6.2.4"/>
    </reaction>
</comment>
<keyword evidence="1 15" id="KW-0540">Nuclease</keyword>
<comment type="miscellaneous">
    <text evidence="15">In the RecBCD complex, RecB has a slow 3'-5' helicase, an exonuclease activity and loads RecA onto ssDNA, RecD has a fast 5'-3' helicase activity, while RecC stimulates the ATPase and processivity of the RecB helicase and contributes to recognition of the Chi site.</text>
</comment>
<feature type="region of interest" description="Nuclease activity, interacts with RecD and RecA" evidence="15">
    <location>
        <begin position="930"/>
        <end position="1218"/>
    </location>
</feature>
<evidence type="ECO:0000313" key="20">
    <source>
        <dbReference type="Proteomes" id="UP000295382"/>
    </source>
</evidence>
<feature type="domain" description="UvrD-like helicase C-terminal" evidence="18">
    <location>
        <begin position="500"/>
        <end position="778"/>
    </location>
</feature>
<evidence type="ECO:0000256" key="5">
    <source>
        <dbReference type="ARBA" id="ARBA00022801"/>
    </source>
</evidence>
<evidence type="ECO:0000256" key="2">
    <source>
        <dbReference type="ARBA" id="ARBA00022723"/>
    </source>
</evidence>
<comment type="catalytic activity">
    <reaction evidence="14 15">
        <text>ATP + H2O = ADP + phosphate + H(+)</text>
        <dbReference type="Rhea" id="RHEA:13065"/>
        <dbReference type="ChEBI" id="CHEBI:15377"/>
        <dbReference type="ChEBI" id="CHEBI:15378"/>
        <dbReference type="ChEBI" id="CHEBI:30616"/>
        <dbReference type="ChEBI" id="CHEBI:43474"/>
        <dbReference type="ChEBI" id="CHEBI:456216"/>
        <dbReference type="EC" id="5.6.2.4"/>
    </reaction>
</comment>
<dbReference type="Pfam" id="PF13361">
    <property type="entry name" value="UvrD_C"/>
    <property type="match status" value="1"/>
</dbReference>
<reference evidence="19 20" key="1">
    <citation type="submission" date="2019-03" db="EMBL/GenBank/DDBJ databases">
        <title>Genomic Encyclopedia of Type Strains, Phase IV (KMG-IV): sequencing the most valuable type-strain genomes for metagenomic binning, comparative biology and taxonomic classification.</title>
        <authorList>
            <person name="Goeker M."/>
        </authorList>
    </citation>
    <scope>NUCLEOTIDE SEQUENCE [LARGE SCALE GENOMIC DNA]</scope>
    <source>
        <strain evidence="19 20">DSM 7445</strain>
    </source>
</reference>
<dbReference type="EC" id="5.6.2.4" evidence="15"/>
<evidence type="ECO:0000256" key="3">
    <source>
        <dbReference type="ARBA" id="ARBA00022741"/>
    </source>
</evidence>
<dbReference type="Gene3D" id="1.10.3170.10">
    <property type="entry name" value="Recbcd, chain B, domain 2"/>
    <property type="match status" value="1"/>
</dbReference>
<comment type="domain">
    <text evidence="15">The C-terminal domain has nuclease activity and interacts with RecD. It interacts with RecA, facilitating its loading onto ssDNA.</text>
</comment>
<keyword evidence="5 15" id="KW-0378">Hydrolase</keyword>
<keyword evidence="7 15" id="KW-0269">Exonuclease</keyword>
<keyword evidence="4 15" id="KW-0227">DNA damage</keyword>
<feature type="active site" description="For nuclease activity" evidence="15">
    <location>
        <position position="1115"/>
    </location>
</feature>
<keyword evidence="3 15" id="KW-0547">Nucleotide-binding</keyword>
<comment type="cofactor">
    <cofactor evidence="15">
        <name>Mg(2+)</name>
        <dbReference type="ChEBI" id="CHEBI:18420"/>
    </cofactor>
    <text evidence="15">Binds 1 Mg(2+) ion per subunit.</text>
</comment>
<comment type="caution">
    <text evidence="19">The sequence shown here is derived from an EMBL/GenBank/DDBJ whole genome shotgun (WGS) entry which is preliminary data.</text>
</comment>
<dbReference type="InterPro" id="IPR011604">
    <property type="entry name" value="PDDEXK-like_dom_sf"/>
</dbReference>
<dbReference type="OrthoDB" id="5905204at2"/>
<keyword evidence="8 15" id="KW-0067">ATP-binding</keyword>
<organism evidence="19 20">
    <name type="scientific">Paucimonas lemoignei</name>
    <name type="common">Pseudomonas lemoignei</name>
    <dbReference type="NCBI Taxonomy" id="29443"/>
    <lineage>
        <taxon>Bacteria</taxon>
        <taxon>Pseudomonadati</taxon>
        <taxon>Pseudomonadota</taxon>
        <taxon>Betaproteobacteria</taxon>
        <taxon>Burkholderiales</taxon>
        <taxon>Burkholderiaceae</taxon>
        <taxon>Paucimonas</taxon>
    </lineage>
</organism>
<evidence type="ECO:0000259" key="18">
    <source>
        <dbReference type="PROSITE" id="PS51217"/>
    </source>
</evidence>
<dbReference type="GO" id="GO:0003677">
    <property type="term" value="F:DNA binding"/>
    <property type="evidence" value="ECO:0007669"/>
    <property type="project" value="UniProtKB-UniRule"/>
</dbReference>
<dbReference type="GO" id="GO:0005829">
    <property type="term" value="C:cytosol"/>
    <property type="evidence" value="ECO:0007669"/>
    <property type="project" value="TreeGrafter"/>
</dbReference>
<keyword evidence="12 15" id="KW-0413">Isomerase</keyword>
<dbReference type="PROSITE" id="PS51217">
    <property type="entry name" value="UVRD_HELICASE_CTER"/>
    <property type="match status" value="1"/>
</dbReference>
<evidence type="ECO:0000256" key="4">
    <source>
        <dbReference type="ARBA" id="ARBA00022763"/>
    </source>
</evidence>
<evidence type="ECO:0000259" key="17">
    <source>
        <dbReference type="PROSITE" id="PS51198"/>
    </source>
</evidence>
<evidence type="ECO:0000256" key="7">
    <source>
        <dbReference type="ARBA" id="ARBA00022839"/>
    </source>
</evidence>
<dbReference type="GO" id="GO:0008854">
    <property type="term" value="F:exodeoxyribonuclease V activity"/>
    <property type="evidence" value="ECO:0007669"/>
    <property type="project" value="UniProtKB-EC"/>
</dbReference>
<evidence type="ECO:0000256" key="6">
    <source>
        <dbReference type="ARBA" id="ARBA00022806"/>
    </source>
</evidence>
<dbReference type="Pfam" id="PF00580">
    <property type="entry name" value="UvrD-helicase"/>
    <property type="match status" value="1"/>
</dbReference>
<dbReference type="AlphaFoldDB" id="A0A4R3HWP4"/>
<gene>
    <name evidence="15" type="primary">recB</name>
    <name evidence="19" type="ORF">EDC30_104362</name>
</gene>
<keyword evidence="2 15" id="KW-0479">Metal-binding</keyword>
<dbReference type="RefSeq" id="WP_132258487.1">
    <property type="nucleotide sequence ID" value="NZ_SLZQ01000004.1"/>
</dbReference>
<evidence type="ECO:0000256" key="15">
    <source>
        <dbReference type="HAMAP-Rule" id="MF_01485"/>
    </source>
</evidence>
<evidence type="ECO:0000313" key="19">
    <source>
        <dbReference type="EMBL" id="TCS37558.1"/>
    </source>
</evidence>
<dbReference type="InterPro" id="IPR027417">
    <property type="entry name" value="P-loop_NTPase"/>
</dbReference>
<comment type="function">
    <text evidence="15">A helicase/nuclease that prepares dsDNA breaks (DSB) for recombinational DNA repair. Binds to DSBs and unwinds DNA via a highly rapid and processive ATP-dependent bidirectional helicase activity. Unwinds dsDNA until it encounters a Chi (crossover hotspot instigator) sequence from the 3' direction. Cuts ssDNA a few nucleotides 3' to the Chi site. The properties and activities of the enzyme are changed at Chi. The Chi-altered holoenzyme produces a long 3'-ssDNA overhang and facilitates RecA-binding to the ssDNA for homologous DNA recombination and repair. Holoenzyme degrades any linearized DNA that is unable to undergo homologous recombination. In the holoenzyme this subunit contributes ATPase, 3'-5' helicase, exonuclease activity and loads RecA onto ssDNA.</text>
</comment>
<dbReference type="GO" id="GO:0000724">
    <property type="term" value="P:double-strand break repair via homologous recombination"/>
    <property type="evidence" value="ECO:0007669"/>
    <property type="project" value="UniProtKB-UniRule"/>
</dbReference>
<dbReference type="PANTHER" id="PTHR11070:SF23">
    <property type="entry name" value="RECBCD ENZYME SUBUNIT RECB"/>
    <property type="match status" value="1"/>
</dbReference>
<sequence length="1218" mass="135247">MSQMLHPLRFPLKGSRLIEASAGTGKTWTIAALYVRLVLGHGGEEGFVRPLAPSEILVMTFTRAATRELSDRIRARLVEAAHCFRGASPPAHDAFLSELIDAYPDEGERLKAAHRLMLAAESMDESAVFTIDAWCQRMLREHAFDSGCLFDEELVSSEEGLFRDAVRDYWRQHVYALEGEALASLLGCWKNLEALEAGMRQLIRHVSLFEEAGDESLAQMILRIAGSQKALAASLKPGWSERIERMAGWVEANRKGLSGTKMRQATLDACFDALRKWCEDPNAIMPEEGFSKGWDKLLPDKIIAAFNKGFTAEVPADFDAIASLQEKLAACEPLAHQIHRHAACRVAQRVLELKRRRRQFGFEDMLTRLRVALEGANGEVLARRITGQYPVALIDEFQDTSPEQYRIFDTLYRIADNPDELGLFLIGDPKQAIYGFRGADIHSYLAARRATQGRHYLLGTNYRSTAAVIKAVNHLFLHAEGRAGSPGQPAQCGHAAGAFRFRRQDENPLPFEPVEAHGRKEYLTASDGSVAAMTIWCCADAEMNAEAYREHFAARCAEQIVALLNDDKAGFMAEDGTLTALKPADIAVLVRDRHEAAAIRRALQRRKVPSVYLSDKDSVFDSVVAADVLQWLHAIANPLNASLARAAFATRTAGLSLDELAHLAADDVAWEARTEQLKALRTVWQRQGVLAMLRRFIHELGLPAILLREVGGERSLTDLLHLAELLQTASQNLDGEHALIRWLAEQVSGNGEGGDERILRLESDAELVQVITVHKSKGLEYPLVFLPFAVSARAVDRRNRSFFAYTDATGKRCIDFTLCEEARSAVDAARMEEDLRLLYVALTRARHALWLGVMSLKDKIHDCAFGYLLGGGAKIDSAALMARLQDMRGDCAAIAILDATEEAGHTVLSRRDHQPDLRDTPHFAVEFERNWKIASYSSITRELGSMPAPVTSLAEKLAEDDDSRLPGGKLQDSPWHRFPRGSLPGQFLHAQLEWMACEGFAIIDDPGFEMRLRARCERAGWGHRQDDTVAWMQAAASTALPQLGVALRDLDVVVPEAEFWFPAKDLNTAALDALCQEHYLDGIARAPLSPRQLHGMLRGFKDLVFEHEGRYWVMDYKSNMLAPNDDGYHREALAAGMAGCRYDVQGAIYLLALHRLLRSRLGADYDPQSQLGGALFYFLRGLNHPGTHGCYHLPAHAALLDALDALLPSPPAMEDEEA</sequence>
<dbReference type="GO" id="GO:0009338">
    <property type="term" value="C:exodeoxyribonuclease V complex"/>
    <property type="evidence" value="ECO:0007669"/>
    <property type="project" value="TreeGrafter"/>
</dbReference>
<evidence type="ECO:0000256" key="10">
    <source>
        <dbReference type="ARBA" id="ARBA00023125"/>
    </source>
</evidence>
<keyword evidence="20" id="KW-1185">Reference proteome</keyword>
<dbReference type="InterPro" id="IPR011335">
    <property type="entry name" value="Restrct_endonuc-II-like"/>
</dbReference>
<dbReference type="EC" id="3.1.11.5" evidence="15"/>
<name>A0A4R3HWP4_PAULE</name>
<dbReference type="InterPro" id="IPR014017">
    <property type="entry name" value="DNA_helicase_UvrD-like_C"/>
</dbReference>
<dbReference type="InterPro" id="IPR004586">
    <property type="entry name" value="RecB"/>
</dbReference>
<keyword evidence="6 15" id="KW-0347">Helicase</keyword>
<feature type="binding site" evidence="15">
    <location>
        <position position="1102"/>
    </location>
    <ligand>
        <name>Mg(2+)</name>
        <dbReference type="ChEBI" id="CHEBI:18420"/>
    </ligand>
</feature>
<dbReference type="SUPFAM" id="SSF52540">
    <property type="entry name" value="P-loop containing nucleoside triphosphate hydrolases"/>
    <property type="match status" value="1"/>
</dbReference>
<keyword evidence="11 15" id="KW-0234">DNA repair</keyword>
<evidence type="ECO:0000256" key="12">
    <source>
        <dbReference type="ARBA" id="ARBA00023235"/>
    </source>
</evidence>
<dbReference type="SUPFAM" id="SSF52980">
    <property type="entry name" value="Restriction endonuclease-like"/>
    <property type="match status" value="1"/>
</dbReference>
<dbReference type="GO" id="GO:0016887">
    <property type="term" value="F:ATP hydrolysis activity"/>
    <property type="evidence" value="ECO:0007669"/>
    <property type="project" value="RHEA"/>
</dbReference>
<dbReference type="HAMAP" id="MF_01485">
    <property type="entry name" value="RecB"/>
    <property type="match status" value="1"/>
</dbReference>
<feature type="binding site" evidence="15">
    <location>
        <position position="989"/>
    </location>
    <ligand>
        <name>Mg(2+)</name>
        <dbReference type="ChEBI" id="CHEBI:18420"/>
    </ligand>
</feature>
<dbReference type="Proteomes" id="UP000295382">
    <property type="component" value="Unassembled WGS sequence"/>
</dbReference>
<feature type="binding site" evidence="15">
    <location>
        <position position="1115"/>
    </location>
    <ligand>
        <name>Mg(2+)</name>
        <dbReference type="ChEBI" id="CHEBI:18420"/>
    </ligand>
</feature>
<evidence type="ECO:0000256" key="16">
    <source>
        <dbReference type="PROSITE-ProRule" id="PRU00560"/>
    </source>
</evidence>
<evidence type="ECO:0000256" key="9">
    <source>
        <dbReference type="ARBA" id="ARBA00022842"/>
    </source>
</evidence>
<dbReference type="GO" id="GO:0005524">
    <property type="term" value="F:ATP binding"/>
    <property type="evidence" value="ECO:0007669"/>
    <property type="project" value="UniProtKB-UniRule"/>
</dbReference>
<dbReference type="InterPro" id="IPR014016">
    <property type="entry name" value="UvrD-like_ATP-bd"/>
</dbReference>
<dbReference type="GO" id="GO:0043138">
    <property type="term" value="F:3'-5' DNA helicase activity"/>
    <property type="evidence" value="ECO:0007669"/>
    <property type="project" value="UniProtKB-UniRule"/>
</dbReference>
<dbReference type="PROSITE" id="PS51198">
    <property type="entry name" value="UVRD_HELICASE_ATP_BIND"/>
    <property type="match status" value="1"/>
</dbReference>
<protein>
    <recommendedName>
        <fullName evidence="15">RecBCD enzyme subunit RecB</fullName>
        <ecNumber evidence="15">3.1.11.5</ecNumber>
        <ecNumber evidence="15">5.6.2.4</ecNumber>
    </recommendedName>
    <alternativeName>
        <fullName evidence="15">DNA 3'-5' helicase subunit RecB</fullName>
    </alternativeName>
    <alternativeName>
        <fullName evidence="15">Exonuclease V subunit RecB</fullName>
        <shortName evidence="15">ExoV subunit RecB</shortName>
    </alternativeName>
    <alternativeName>
        <fullName evidence="15">Helicase/nuclease RecBCD subunit RecB</fullName>
    </alternativeName>
</protein>
<evidence type="ECO:0000256" key="13">
    <source>
        <dbReference type="ARBA" id="ARBA00034617"/>
    </source>
</evidence>
<feature type="binding site" evidence="16">
    <location>
        <begin position="20"/>
        <end position="27"/>
    </location>
    <ligand>
        <name>ATP</name>
        <dbReference type="ChEBI" id="CHEBI:30616"/>
    </ligand>
</feature>